<keyword evidence="2" id="KW-1003">Cell membrane</keyword>
<comment type="subcellular location">
    <subcellularLocation>
        <location evidence="1">Cell membrane</location>
        <topology evidence="1">Multi-pass membrane protein</topology>
    </subcellularLocation>
</comment>
<evidence type="ECO:0000256" key="2">
    <source>
        <dbReference type="ARBA" id="ARBA00022475"/>
    </source>
</evidence>
<feature type="transmembrane region" description="Helical" evidence="6">
    <location>
        <begin position="124"/>
        <end position="146"/>
    </location>
</feature>
<dbReference type="Proteomes" id="UP000509638">
    <property type="component" value="Chromosome"/>
</dbReference>
<dbReference type="SUPFAM" id="SSF103473">
    <property type="entry name" value="MFS general substrate transporter"/>
    <property type="match status" value="1"/>
</dbReference>
<evidence type="ECO:0000256" key="3">
    <source>
        <dbReference type="ARBA" id="ARBA00022692"/>
    </source>
</evidence>
<proteinExistence type="predicted"/>
<dbReference type="InterPro" id="IPR036259">
    <property type="entry name" value="MFS_trans_sf"/>
</dbReference>
<dbReference type="EMBL" id="CP058316">
    <property type="protein sequence ID" value="QLD11144.1"/>
    <property type="molecule type" value="Genomic_DNA"/>
</dbReference>
<dbReference type="Gene3D" id="1.20.1250.20">
    <property type="entry name" value="MFS general substrate transporter like domains"/>
    <property type="match status" value="2"/>
</dbReference>
<feature type="transmembrane region" description="Helical" evidence="6">
    <location>
        <begin position="65"/>
        <end position="84"/>
    </location>
</feature>
<evidence type="ECO:0000256" key="5">
    <source>
        <dbReference type="ARBA" id="ARBA00023136"/>
    </source>
</evidence>
<dbReference type="Pfam" id="PF07690">
    <property type="entry name" value="MFS_1"/>
    <property type="match status" value="1"/>
</dbReference>
<dbReference type="GO" id="GO:0022857">
    <property type="term" value="F:transmembrane transporter activity"/>
    <property type="evidence" value="ECO:0007669"/>
    <property type="project" value="InterPro"/>
</dbReference>
<evidence type="ECO:0000313" key="7">
    <source>
        <dbReference type="EMBL" id="QLD11144.1"/>
    </source>
</evidence>
<gene>
    <name evidence="7" type="ORF">HW566_04735</name>
</gene>
<dbReference type="InterPro" id="IPR050189">
    <property type="entry name" value="MFS_Efflux_Transporters"/>
</dbReference>
<feature type="transmembrane region" description="Helical" evidence="6">
    <location>
        <begin position="204"/>
        <end position="222"/>
    </location>
</feature>
<evidence type="ECO:0000256" key="6">
    <source>
        <dbReference type="SAM" id="Phobius"/>
    </source>
</evidence>
<evidence type="ECO:0000313" key="8">
    <source>
        <dbReference type="Proteomes" id="UP000509638"/>
    </source>
</evidence>
<evidence type="ECO:0000256" key="4">
    <source>
        <dbReference type="ARBA" id="ARBA00022989"/>
    </source>
</evidence>
<reference evidence="7 8" key="1">
    <citation type="submission" date="2020-06" db="EMBL/GenBank/DDBJ databases">
        <authorList>
            <person name="Jo H."/>
        </authorList>
    </citation>
    <scope>NUCLEOTIDE SEQUENCE [LARGE SCALE GENOMIC DNA]</scope>
    <source>
        <strain evidence="7 8">I46</strain>
    </source>
</reference>
<keyword evidence="3 6" id="KW-0812">Transmembrane</keyword>
<feature type="transmembrane region" description="Helical" evidence="6">
    <location>
        <begin position="90"/>
        <end position="112"/>
    </location>
</feature>
<feature type="transmembrane region" description="Helical" evidence="6">
    <location>
        <begin position="234"/>
        <end position="254"/>
    </location>
</feature>
<organism evidence="7 8">
    <name type="scientific">Microbacterium oleivorans</name>
    <dbReference type="NCBI Taxonomy" id="273677"/>
    <lineage>
        <taxon>Bacteria</taxon>
        <taxon>Bacillati</taxon>
        <taxon>Actinomycetota</taxon>
        <taxon>Actinomycetes</taxon>
        <taxon>Micrococcales</taxon>
        <taxon>Microbacteriaceae</taxon>
        <taxon>Microbacterium</taxon>
    </lineage>
</organism>
<dbReference type="GO" id="GO:0005886">
    <property type="term" value="C:plasma membrane"/>
    <property type="evidence" value="ECO:0007669"/>
    <property type="project" value="UniProtKB-SubCell"/>
</dbReference>
<name>A0A7D5EW36_9MICO</name>
<feature type="transmembrane region" description="Helical" evidence="6">
    <location>
        <begin position="328"/>
        <end position="347"/>
    </location>
</feature>
<feature type="transmembrane region" description="Helical" evidence="6">
    <location>
        <begin position="353"/>
        <end position="371"/>
    </location>
</feature>
<keyword evidence="5 6" id="KW-0472">Membrane</keyword>
<feature type="transmembrane region" description="Helical" evidence="6">
    <location>
        <begin position="266"/>
        <end position="283"/>
    </location>
</feature>
<accession>A0A7D5EW36</accession>
<feature type="transmembrane region" description="Helical" evidence="6">
    <location>
        <begin position="36"/>
        <end position="58"/>
    </location>
</feature>
<feature type="transmembrane region" description="Helical" evidence="6">
    <location>
        <begin position="152"/>
        <end position="171"/>
    </location>
</feature>
<keyword evidence="4 6" id="KW-1133">Transmembrane helix</keyword>
<evidence type="ECO:0000256" key="1">
    <source>
        <dbReference type="ARBA" id="ARBA00004651"/>
    </source>
</evidence>
<dbReference type="AlphaFoldDB" id="A0A7D5EW36"/>
<sequence length="384" mass="37014">MASGVALIAATYGLVRLAFGLHLPDISADLALETAAAGVVSAAGSIVYAVAAVVGFLAGERRPRALVIAATATAAGGAIGVALAPDAATFAVASAIASAGAGLASPALVSIIGRTFAGGPAGTAQAVVNAGTGPGLVAAGLITLALAPDWRLCWAIAAATTLAAGVAVLVTGRARADDRTHVDGAARRRRPLLPPRPWWRSHRAPIAAALLLGVGAAATWNYGRVILVDTGASAAQSVMTWVLLGCGGAAVIATSPVVRRLSPPRLLLVSAVTMALATVILGAGAAHPIIAGAACAAFGWAYVTATGALIGCTAAIDPAHAAAGTAMLFVIFMVGQAAGAATLGAILPLIGPVAAFAAAAAAAAVAGLIAGTRSSSLAPEAVGA</sequence>
<dbReference type="InterPro" id="IPR011701">
    <property type="entry name" value="MFS"/>
</dbReference>
<dbReference type="PANTHER" id="PTHR43124">
    <property type="entry name" value="PURINE EFFLUX PUMP PBUE"/>
    <property type="match status" value="1"/>
</dbReference>
<protein>
    <submittedName>
        <fullName evidence="7">MFS transporter</fullName>
    </submittedName>
</protein>
<feature type="transmembrane region" description="Helical" evidence="6">
    <location>
        <begin position="289"/>
        <end position="316"/>
    </location>
</feature>
<dbReference type="PANTHER" id="PTHR43124:SF3">
    <property type="entry name" value="CHLORAMPHENICOL EFFLUX PUMP RV0191"/>
    <property type="match status" value="1"/>
</dbReference>
<dbReference type="RefSeq" id="WP_178010848.1">
    <property type="nucleotide sequence ID" value="NZ_CP058316.1"/>
</dbReference>